<protein>
    <submittedName>
        <fullName evidence="2">Formylmethanofuran dehydrogenase</fullName>
    </submittedName>
</protein>
<dbReference type="InterPro" id="IPR026328">
    <property type="entry name" value="FmdE"/>
</dbReference>
<dbReference type="RefSeq" id="WP_158208160.1">
    <property type="nucleotide sequence ID" value="NZ_CP046996.1"/>
</dbReference>
<organism evidence="2 3">
    <name type="scientific">Dehalobacter restrictus</name>
    <dbReference type="NCBI Taxonomy" id="55583"/>
    <lineage>
        <taxon>Bacteria</taxon>
        <taxon>Bacillati</taxon>
        <taxon>Bacillota</taxon>
        <taxon>Clostridia</taxon>
        <taxon>Eubacteriales</taxon>
        <taxon>Desulfitobacteriaceae</taxon>
        <taxon>Dehalobacter</taxon>
    </lineage>
</organism>
<dbReference type="Pfam" id="PF02663">
    <property type="entry name" value="FmdE"/>
    <property type="match status" value="1"/>
</dbReference>
<evidence type="ECO:0000313" key="2">
    <source>
        <dbReference type="EMBL" id="QHA00088.1"/>
    </source>
</evidence>
<evidence type="ECO:0000259" key="1">
    <source>
        <dbReference type="Pfam" id="PF02663"/>
    </source>
</evidence>
<dbReference type="InterPro" id="IPR003814">
    <property type="entry name" value="FmdEsu_dom"/>
</dbReference>
<dbReference type="EMBL" id="CP046996">
    <property type="protein sequence ID" value="QHA00088.1"/>
    <property type="molecule type" value="Genomic_DNA"/>
</dbReference>
<dbReference type="PIRSF" id="PIRSF006578">
    <property type="entry name" value="FwdE"/>
    <property type="match status" value="1"/>
</dbReference>
<dbReference type="InterPro" id="IPR053194">
    <property type="entry name" value="tRNA_methyltr_O"/>
</dbReference>
<reference evidence="2 3" key="1">
    <citation type="submission" date="2019-12" db="EMBL/GenBank/DDBJ databases">
        <title>Sequence classification of anaerobic respiratory reductive dehalogenases: First we see many, then we see few.</title>
        <authorList>
            <person name="Molenda O."/>
            <person name="Puentes Jacome L.A."/>
            <person name="Cao X."/>
            <person name="Nesbo C.L."/>
            <person name="Tang S."/>
            <person name="Morson N."/>
            <person name="Patron J."/>
            <person name="Lomheim L."/>
            <person name="Wishart D.S."/>
            <person name="Edwards E.A."/>
        </authorList>
    </citation>
    <scope>NUCLEOTIDE SEQUENCE [LARGE SCALE GENOMIC DNA]</scope>
    <source>
        <strain evidence="2 3">12DCA</strain>
    </source>
</reference>
<feature type="domain" description="Formylmethanofuran dehydrogenase subunit E" evidence="1">
    <location>
        <begin position="14"/>
        <end position="150"/>
    </location>
</feature>
<dbReference type="Gene3D" id="3.30.1330.130">
    <property type="match status" value="1"/>
</dbReference>
<dbReference type="PANTHER" id="PTHR39418">
    <property type="entry name" value="DEHYDROGENASE-RELATED"/>
    <property type="match status" value="1"/>
</dbReference>
<accession>A0A857DHH6</accession>
<dbReference type="Proteomes" id="UP000430508">
    <property type="component" value="Chromosome"/>
</dbReference>
<dbReference type="SUPFAM" id="SSF143555">
    <property type="entry name" value="FwdE-like"/>
    <property type="match status" value="1"/>
</dbReference>
<dbReference type="AlphaFoldDB" id="A0A857DHH6"/>
<dbReference type="PANTHER" id="PTHR39418:SF1">
    <property type="entry name" value="DEHYDROGENASE"/>
    <property type="match status" value="1"/>
</dbReference>
<name>A0A857DHH6_9FIRM</name>
<sequence>MCREKTPWEKCAEFHGHECMGLAIGFRQAFIGLDALGVTRAADEELFAVVENDACGVDAIQVLTGCTLGKGNLIYKDAGKQAVTLANRKSGKAVRILRKLGNKPDDKQYTELKAKISADSASEEEKAVWGTLQKDRIEKFLAAPADGLFTVTEVTMPRIEPARIFQTVVCSQCGEPFAEVKAHLVEGKIICSDCNEAYTRGWR</sequence>
<gene>
    <name evidence="2" type="ORF">GQ588_05220</name>
</gene>
<proteinExistence type="predicted"/>
<evidence type="ECO:0000313" key="3">
    <source>
        <dbReference type="Proteomes" id="UP000430508"/>
    </source>
</evidence>